<evidence type="ECO:0000313" key="2">
    <source>
        <dbReference type="Proteomes" id="UP000828941"/>
    </source>
</evidence>
<sequence length="93" mass="10666">MVEDPDPDLKKSIADSFVHLARVETIEDVKDHMDEFINASMDKHTTCFKKIIQKMLDMSKACAERNSDTAKEVKRLKVLCQLIKVDIYLVLSP</sequence>
<gene>
    <name evidence="1" type="ORF">L6164_023150</name>
</gene>
<evidence type="ECO:0000313" key="1">
    <source>
        <dbReference type="EMBL" id="KAI4323553.1"/>
    </source>
</evidence>
<reference evidence="1 2" key="1">
    <citation type="journal article" date="2022" name="DNA Res.">
        <title>Chromosomal-level genome assembly of the orchid tree Bauhinia variegata (Leguminosae; Cercidoideae) supports the allotetraploid origin hypothesis of Bauhinia.</title>
        <authorList>
            <person name="Zhong Y."/>
            <person name="Chen Y."/>
            <person name="Zheng D."/>
            <person name="Pang J."/>
            <person name="Liu Y."/>
            <person name="Luo S."/>
            <person name="Meng S."/>
            <person name="Qian L."/>
            <person name="Wei D."/>
            <person name="Dai S."/>
            <person name="Zhou R."/>
        </authorList>
    </citation>
    <scope>NUCLEOTIDE SEQUENCE [LARGE SCALE GENOMIC DNA]</scope>
    <source>
        <strain evidence="1">BV-YZ2020</strain>
    </source>
</reference>
<name>A0ACB9MIP6_BAUVA</name>
<keyword evidence="2" id="KW-1185">Reference proteome</keyword>
<organism evidence="1 2">
    <name type="scientific">Bauhinia variegata</name>
    <name type="common">Purple orchid tree</name>
    <name type="synonym">Phanera variegata</name>
    <dbReference type="NCBI Taxonomy" id="167791"/>
    <lineage>
        <taxon>Eukaryota</taxon>
        <taxon>Viridiplantae</taxon>
        <taxon>Streptophyta</taxon>
        <taxon>Embryophyta</taxon>
        <taxon>Tracheophyta</taxon>
        <taxon>Spermatophyta</taxon>
        <taxon>Magnoliopsida</taxon>
        <taxon>eudicotyledons</taxon>
        <taxon>Gunneridae</taxon>
        <taxon>Pentapetalae</taxon>
        <taxon>rosids</taxon>
        <taxon>fabids</taxon>
        <taxon>Fabales</taxon>
        <taxon>Fabaceae</taxon>
        <taxon>Cercidoideae</taxon>
        <taxon>Cercideae</taxon>
        <taxon>Bauhiniinae</taxon>
        <taxon>Bauhinia</taxon>
    </lineage>
</organism>
<protein>
    <submittedName>
        <fullName evidence="1">Uncharacterized protein</fullName>
    </submittedName>
</protein>
<proteinExistence type="predicted"/>
<accession>A0ACB9MIP6</accession>
<dbReference type="EMBL" id="CM039434">
    <property type="protein sequence ID" value="KAI4323553.1"/>
    <property type="molecule type" value="Genomic_DNA"/>
</dbReference>
<comment type="caution">
    <text evidence="1">The sequence shown here is derived from an EMBL/GenBank/DDBJ whole genome shotgun (WGS) entry which is preliminary data.</text>
</comment>
<dbReference type="Proteomes" id="UP000828941">
    <property type="component" value="Chromosome 9"/>
</dbReference>